<dbReference type="EMBL" id="JAGQHR010000119">
    <property type="protein sequence ID" value="MCA9727162.1"/>
    <property type="molecule type" value="Genomic_DNA"/>
</dbReference>
<evidence type="ECO:0000256" key="1">
    <source>
        <dbReference type="ARBA" id="ARBA00023125"/>
    </source>
</evidence>
<comment type="caution">
    <text evidence="4">The sequence shown here is derived from an EMBL/GenBank/DDBJ whole genome shotgun (WGS) entry which is preliminary data.</text>
</comment>
<dbReference type="SUPFAM" id="SSF46894">
    <property type="entry name" value="C-terminal effector domain of the bipartite response regulators"/>
    <property type="match status" value="1"/>
</dbReference>
<dbReference type="SMART" id="SM00862">
    <property type="entry name" value="Trans_reg_C"/>
    <property type="match status" value="1"/>
</dbReference>
<dbReference type="Proteomes" id="UP000697710">
    <property type="component" value="Unassembled WGS sequence"/>
</dbReference>
<accession>A0A956LYX1</accession>
<evidence type="ECO:0000256" key="2">
    <source>
        <dbReference type="PROSITE-ProRule" id="PRU01091"/>
    </source>
</evidence>
<protein>
    <submittedName>
        <fullName evidence="4">Winged helix-turn-helix transcriptional regulator</fullName>
    </submittedName>
</protein>
<dbReference type="AlphaFoldDB" id="A0A956LYX1"/>
<dbReference type="GO" id="GO:0003677">
    <property type="term" value="F:DNA binding"/>
    <property type="evidence" value="ECO:0007669"/>
    <property type="project" value="UniProtKB-UniRule"/>
</dbReference>
<evidence type="ECO:0000313" key="5">
    <source>
        <dbReference type="Proteomes" id="UP000697710"/>
    </source>
</evidence>
<dbReference type="CDD" id="cd00383">
    <property type="entry name" value="trans_reg_C"/>
    <property type="match status" value="1"/>
</dbReference>
<dbReference type="InterPro" id="IPR016032">
    <property type="entry name" value="Sig_transdc_resp-reg_C-effctor"/>
</dbReference>
<evidence type="ECO:0000313" key="4">
    <source>
        <dbReference type="EMBL" id="MCA9727162.1"/>
    </source>
</evidence>
<name>A0A956LYX1_UNCEI</name>
<dbReference type="GO" id="GO:0006355">
    <property type="term" value="P:regulation of DNA-templated transcription"/>
    <property type="evidence" value="ECO:0007669"/>
    <property type="project" value="InterPro"/>
</dbReference>
<organism evidence="4 5">
    <name type="scientific">Eiseniibacteriota bacterium</name>
    <dbReference type="NCBI Taxonomy" id="2212470"/>
    <lineage>
        <taxon>Bacteria</taxon>
        <taxon>Candidatus Eiseniibacteriota</taxon>
    </lineage>
</organism>
<dbReference type="PROSITE" id="PS51755">
    <property type="entry name" value="OMPR_PHOB"/>
    <property type="match status" value="1"/>
</dbReference>
<proteinExistence type="predicted"/>
<dbReference type="InterPro" id="IPR001867">
    <property type="entry name" value="OmpR/PhoB-type_DNA-bd"/>
</dbReference>
<dbReference type="GO" id="GO:0000160">
    <property type="term" value="P:phosphorelay signal transduction system"/>
    <property type="evidence" value="ECO:0007669"/>
    <property type="project" value="InterPro"/>
</dbReference>
<dbReference type="InterPro" id="IPR036388">
    <property type="entry name" value="WH-like_DNA-bd_sf"/>
</dbReference>
<dbReference type="Pfam" id="PF00486">
    <property type="entry name" value="Trans_reg_C"/>
    <property type="match status" value="1"/>
</dbReference>
<dbReference type="Gene3D" id="1.10.10.10">
    <property type="entry name" value="Winged helix-like DNA-binding domain superfamily/Winged helix DNA-binding domain"/>
    <property type="match status" value="1"/>
</dbReference>
<feature type="DNA-binding region" description="OmpR/PhoB-type" evidence="2">
    <location>
        <begin position="1"/>
        <end position="87"/>
    </location>
</feature>
<keyword evidence="1 2" id="KW-0238">DNA-binding</keyword>
<reference evidence="4" key="1">
    <citation type="submission" date="2020-04" db="EMBL/GenBank/DDBJ databases">
        <authorList>
            <person name="Zhang T."/>
        </authorList>
    </citation>
    <scope>NUCLEOTIDE SEQUENCE</scope>
    <source>
        <strain evidence="4">HKST-UBA01</strain>
    </source>
</reference>
<feature type="domain" description="OmpR/PhoB-type" evidence="3">
    <location>
        <begin position="1"/>
        <end position="87"/>
    </location>
</feature>
<feature type="non-terminal residue" evidence="4">
    <location>
        <position position="1"/>
    </location>
</feature>
<evidence type="ECO:0000259" key="3">
    <source>
        <dbReference type="PROSITE" id="PS51755"/>
    </source>
</evidence>
<gene>
    <name evidence="4" type="ORF">KC729_05715</name>
</gene>
<sequence>IHPRRHEARLEDDILKLTAAEFRALHYLARHPGWVFTRQQIVEAVHGEDYVVTDRSIDVLLVGLRKKLSGQADLIETVRGVGYRFKG</sequence>
<reference evidence="4" key="2">
    <citation type="journal article" date="2021" name="Microbiome">
        <title>Successional dynamics and alternative stable states in a saline activated sludge microbial community over 9 years.</title>
        <authorList>
            <person name="Wang Y."/>
            <person name="Ye J."/>
            <person name="Ju F."/>
            <person name="Liu L."/>
            <person name="Boyd J.A."/>
            <person name="Deng Y."/>
            <person name="Parks D.H."/>
            <person name="Jiang X."/>
            <person name="Yin X."/>
            <person name="Woodcroft B.J."/>
            <person name="Tyson G.W."/>
            <person name="Hugenholtz P."/>
            <person name="Polz M.F."/>
            <person name="Zhang T."/>
        </authorList>
    </citation>
    <scope>NUCLEOTIDE SEQUENCE</scope>
    <source>
        <strain evidence="4">HKST-UBA01</strain>
    </source>
</reference>